<name>A0A151JPB0_9HYME</name>
<dbReference type="Pfam" id="PF13837">
    <property type="entry name" value="Myb_DNA-bind_4"/>
    <property type="match status" value="1"/>
</dbReference>
<dbReference type="Proteomes" id="UP000078492">
    <property type="component" value="Unassembled WGS sequence"/>
</dbReference>
<evidence type="ECO:0000313" key="2">
    <source>
        <dbReference type="EMBL" id="KYN28621.1"/>
    </source>
</evidence>
<dbReference type="PANTHER" id="PTHR47595:SF1">
    <property type="entry name" value="MYB_SANT-LIKE DNA-BINDING DOMAIN-CONTAINING PROTEIN"/>
    <property type="match status" value="1"/>
</dbReference>
<accession>A0A151JPB0</accession>
<proteinExistence type="predicted"/>
<feature type="domain" description="Myb/SANT-like DNA-binding" evidence="1">
    <location>
        <begin position="1"/>
        <end position="79"/>
    </location>
</feature>
<dbReference type="InterPro" id="IPR044822">
    <property type="entry name" value="Myb_DNA-bind_4"/>
</dbReference>
<dbReference type="Gene3D" id="1.10.10.60">
    <property type="entry name" value="Homeodomain-like"/>
    <property type="match status" value="1"/>
</dbReference>
<reference evidence="2 3" key="1">
    <citation type="submission" date="2015-09" db="EMBL/GenBank/DDBJ databases">
        <title>Trachymyrmex cornetzi WGS genome.</title>
        <authorList>
            <person name="Nygaard S."/>
            <person name="Hu H."/>
            <person name="Boomsma J."/>
            <person name="Zhang G."/>
        </authorList>
    </citation>
    <scope>NUCLEOTIDE SEQUENCE [LARGE SCALE GENOMIC DNA]</scope>
    <source>
        <strain evidence="2">Tcor2-1</strain>
        <tissue evidence="2">Whole body</tissue>
    </source>
</reference>
<dbReference type="AlphaFoldDB" id="A0A151JPB0"/>
<keyword evidence="3" id="KW-1185">Reference proteome</keyword>
<sequence length="82" mass="9725">VLLLLRTYEEMEEKFTNGKCSHKKCWELISEVSKKKGYNVTGCQCASKFRSLKKTYKSIKDHNSKSGNNRRTWQHFEVIFFT</sequence>
<gene>
    <name evidence="2" type="ORF">ALC57_01964</name>
</gene>
<organism evidence="2 3">
    <name type="scientific">Trachymyrmex cornetzi</name>
    <dbReference type="NCBI Taxonomy" id="471704"/>
    <lineage>
        <taxon>Eukaryota</taxon>
        <taxon>Metazoa</taxon>
        <taxon>Ecdysozoa</taxon>
        <taxon>Arthropoda</taxon>
        <taxon>Hexapoda</taxon>
        <taxon>Insecta</taxon>
        <taxon>Pterygota</taxon>
        <taxon>Neoptera</taxon>
        <taxon>Endopterygota</taxon>
        <taxon>Hymenoptera</taxon>
        <taxon>Apocrita</taxon>
        <taxon>Aculeata</taxon>
        <taxon>Formicoidea</taxon>
        <taxon>Formicidae</taxon>
        <taxon>Myrmicinae</taxon>
        <taxon>Trachymyrmex</taxon>
    </lineage>
</organism>
<dbReference type="PANTHER" id="PTHR47595">
    <property type="entry name" value="HEAT SHOCK 70 KDA PROTEIN 14"/>
    <property type="match status" value="1"/>
</dbReference>
<feature type="non-terminal residue" evidence="2">
    <location>
        <position position="1"/>
    </location>
</feature>
<evidence type="ECO:0000313" key="3">
    <source>
        <dbReference type="Proteomes" id="UP000078492"/>
    </source>
</evidence>
<evidence type="ECO:0000259" key="1">
    <source>
        <dbReference type="Pfam" id="PF13837"/>
    </source>
</evidence>
<dbReference type="EMBL" id="KQ978754">
    <property type="protein sequence ID" value="KYN28621.1"/>
    <property type="molecule type" value="Genomic_DNA"/>
</dbReference>
<protein>
    <recommendedName>
        <fullName evidence="1">Myb/SANT-like DNA-binding domain-containing protein</fullName>
    </recommendedName>
</protein>